<dbReference type="PANTHER" id="PTHR43130:SF3">
    <property type="entry name" value="HTH-TYPE TRANSCRIPTIONAL REGULATOR RV1931C"/>
    <property type="match status" value="1"/>
</dbReference>
<protein>
    <submittedName>
        <fullName evidence="2">DJ-1/PfpI family protein</fullName>
    </submittedName>
</protein>
<dbReference type="EMBL" id="JADJZA010000001">
    <property type="protein sequence ID" value="MBK9296308.1"/>
    <property type="molecule type" value="Genomic_DNA"/>
</dbReference>
<organism evidence="2 3">
    <name type="scientific">Candidatus Neomicrothrix subdominans</name>
    <dbReference type="NCBI Taxonomy" id="2954438"/>
    <lineage>
        <taxon>Bacteria</taxon>
        <taxon>Bacillati</taxon>
        <taxon>Actinomycetota</taxon>
        <taxon>Acidimicrobiia</taxon>
        <taxon>Acidimicrobiales</taxon>
        <taxon>Microthrixaceae</taxon>
        <taxon>Candidatus Neomicrothrix</taxon>
    </lineage>
</organism>
<evidence type="ECO:0000259" key="1">
    <source>
        <dbReference type="Pfam" id="PF01965"/>
    </source>
</evidence>
<reference evidence="2 3" key="1">
    <citation type="submission" date="2020-10" db="EMBL/GenBank/DDBJ databases">
        <title>Connecting structure to function with the recovery of over 1000 high-quality activated sludge metagenome-assembled genomes encoding full-length rRNA genes using long-read sequencing.</title>
        <authorList>
            <person name="Singleton C.M."/>
            <person name="Petriglieri F."/>
            <person name="Kristensen J.M."/>
            <person name="Kirkegaard R.H."/>
            <person name="Michaelsen T.Y."/>
            <person name="Andersen M.H."/>
            <person name="Karst S.M."/>
            <person name="Dueholm M.S."/>
            <person name="Nielsen P.H."/>
            <person name="Albertsen M."/>
        </authorList>
    </citation>
    <scope>NUCLEOTIDE SEQUENCE [LARGE SCALE GENOMIC DNA]</scope>
    <source>
        <strain evidence="2">Lyne_18-Q3-R50-59_MAXAC.006</strain>
    </source>
</reference>
<dbReference type="Pfam" id="PF01965">
    <property type="entry name" value="DJ-1_PfpI"/>
    <property type="match status" value="1"/>
</dbReference>
<dbReference type="PANTHER" id="PTHR43130">
    <property type="entry name" value="ARAC-FAMILY TRANSCRIPTIONAL REGULATOR"/>
    <property type="match status" value="1"/>
</dbReference>
<evidence type="ECO:0000313" key="3">
    <source>
        <dbReference type="Proteomes" id="UP000727993"/>
    </source>
</evidence>
<dbReference type="Gene3D" id="3.40.50.880">
    <property type="match status" value="1"/>
</dbReference>
<feature type="domain" description="DJ-1/PfpI" evidence="1">
    <location>
        <begin position="6"/>
        <end position="173"/>
    </location>
</feature>
<dbReference type="AlphaFoldDB" id="A0A936TCJ6"/>
<dbReference type="Proteomes" id="UP000727993">
    <property type="component" value="Unassembled WGS sequence"/>
</dbReference>
<dbReference type="SUPFAM" id="SSF52317">
    <property type="entry name" value="Class I glutamine amidotransferase-like"/>
    <property type="match status" value="1"/>
</dbReference>
<dbReference type="InterPro" id="IPR029062">
    <property type="entry name" value="Class_I_gatase-like"/>
</dbReference>
<dbReference type="CDD" id="cd03139">
    <property type="entry name" value="GATase1_PfpI_2"/>
    <property type="match status" value="1"/>
</dbReference>
<gene>
    <name evidence="2" type="ORF">IPN02_05475</name>
</gene>
<evidence type="ECO:0000313" key="2">
    <source>
        <dbReference type="EMBL" id="MBK9296308.1"/>
    </source>
</evidence>
<dbReference type="InterPro" id="IPR052158">
    <property type="entry name" value="INH-QAR"/>
</dbReference>
<accession>A0A936TCJ6</accession>
<dbReference type="InterPro" id="IPR002818">
    <property type="entry name" value="DJ-1/PfpI"/>
</dbReference>
<name>A0A936TCJ6_9ACTN</name>
<proteinExistence type="predicted"/>
<sequence length="201" mass="21650">MTSYGFLLFDDAEELDFVGPWEVITASSMLRVRDGADPDTTVMIAETDSPVRCAKGMVVLPHHSIDDHPPLDVIVVPGGQGTRAEIDNETLLAWLGNTGPLATWVTSVCTGSLLLVGAGLATNKRVATHWSFEGTLAERGDCTVVRDARWVRDGNVVTSQGVSAGIDMALWLIGQIHNPAHARAVQRYIAYEPAPPYQADV</sequence>
<comment type="caution">
    <text evidence="2">The sequence shown here is derived from an EMBL/GenBank/DDBJ whole genome shotgun (WGS) entry which is preliminary data.</text>
</comment>